<evidence type="ECO:0000256" key="1">
    <source>
        <dbReference type="SAM" id="Phobius"/>
    </source>
</evidence>
<dbReference type="KEGG" id="cmiu:B1H56_00265"/>
<comment type="caution">
    <text evidence="2">The sequence shown here is derived from an EMBL/GenBank/DDBJ whole genome shotgun (WGS) entry which is preliminary data.</text>
</comment>
<protein>
    <submittedName>
        <fullName evidence="2">Uncharacterized protein</fullName>
    </submittedName>
</protein>
<proteinExistence type="predicted"/>
<keyword evidence="1" id="KW-0812">Transmembrane</keyword>
<gene>
    <name evidence="2" type="ORF">HMPREF3293_02643</name>
</gene>
<feature type="transmembrane region" description="Helical" evidence="1">
    <location>
        <begin position="73"/>
        <end position="90"/>
    </location>
</feature>
<reference evidence="2 3" key="1">
    <citation type="submission" date="2016-02" db="EMBL/GenBank/DDBJ databases">
        <authorList>
            <person name="Wen L."/>
            <person name="He K."/>
            <person name="Yang H."/>
        </authorList>
    </citation>
    <scope>NUCLEOTIDE SEQUENCE [LARGE SCALE GENOMIC DNA]</scope>
    <source>
        <strain evidence="2 3">DSM 22607</strain>
    </source>
</reference>
<dbReference type="EMBL" id="LSZW01000064">
    <property type="protein sequence ID" value="KXK64564.1"/>
    <property type="molecule type" value="Genomic_DNA"/>
</dbReference>
<keyword evidence="3" id="KW-1185">Reference proteome</keyword>
<keyword evidence="1" id="KW-1133">Transmembrane helix</keyword>
<dbReference type="Proteomes" id="UP000070366">
    <property type="component" value="Unassembled WGS sequence"/>
</dbReference>
<evidence type="ECO:0000313" key="2">
    <source>
        <dbReference type="EMBL" id="KXK64564.1"/>
    </source>
</evidence>
<feature type="transmembrane region" description="Helical" evidence="1">
    <location>
        <begin position="96"/>
        <end position="116"/>
    </location>
</feature>
<evidence type="ECO:0000313" key="3">
    <source>
        <dbReference type="Proteomes" id="UP000070366"/>
    </source>
</evidence>
<dbReference type="OrthoDB" id="2086947at2"/>
<dbReference type="STRING" id="626937.HMPREF3293_02643"/>
<dbReference type="AlphaFoldDB" id="A0A136Q1V2"/>
<feature type="transmembrane region" description="Helical" evidence="1">
    <location>
        <begin position="34"/>
        <end position="53"/>
    </location>
</feature>
<name>A0A136Q1V2_9FIRM</name>
<organism evidence="2 3">
    <name type="scientific">Christensenella minuta</name>
    <dbReference type="NCBI Taxonomy" id="626937"/>
    <lineage>
        <taxon>Bacteria</taxon>
        <taxon>Bacillati</taxon>
        <taxon>Bacillota</taxon>
        <taxon>Clostridia</taxon>
        <taxon>Christensenellales</taxon>
        <taxon>Christensenellaceae</taxon>
        <taxon>Christensenella</taxon>
    </lineage>
</organism>
<dbReference type="RefSeq" id="WP_066523278.1">
    <property type="nucleotide sequence ID" value="NZ_CABMOF010000015.1"/>
</dbReference>
<sequence>MERYEKFKEYKKAMWLVIVALFFLIGFFAHAWGIVWIIFLVGAAVEQLVKVILLQDGDYEQPGTHREERRSTYLSLLWLVVVILYFGRSFMTGAWYITWVIFLIGAAVHPVVKVNIQ</sequence>
<feature type="transmembrane region" description="Helical" evidence="1">
    <location>
        <begin position="12"/>
        <end position="28"/>
    </location>
</feature>
<keyword evidence="1" id="KW-0472">Membrane</keyword>
<accession>A0A136Q1V2</accession>